<dbReference type="SUPFAM" id="SSF143422">
    <property type="entry name" value="Transposase IS200-like"/>
    <property type="match status" value="1"/>
</dbReference>
<dbReference type="InterPro" id="IPR036515">
    <property type="entry name" value="Transposase_17_sf"/>
</dbReference>
<dbReference type="Gene3D" id="1.10.1750.10">
    <property type="match status" value="1"/>
</dbReference>
<dbReference type="SMART" id="SM00760">
    <property type="entry name" value="Bac_DnaA_C"/>
    <property type="match status" value="1"/>
</dbReference>
<name>A0A0F9DCY9_9ZZZZ</name>
<comment type="caution">
    <text evidence="4">The sequence shown here is derived from an EMBL/GenBank/DDBJ whole genome shotgun (WGS) entry which is preliminary data.</text>
</comment>
<evidence type="ECO:0008006" key="5">
    <source>
        <dbReference type="Google" id="ProtNLM"/>
    </source>
</evidence>
<evidence type="ECO:0000259" key="3">
    <source>
        <dbReference type="SMART" id="SM01321"/>
    </source>
</evidence>
<dbReference type="GO" id="GO:0004803">
    <property type="term" value="F:transposase activity"/>
    <property type="evidence" value="ECO:0007669"/>
    <property type="project" value="InterPro"/>
</dbReference>
<accession>A0A0F9DCY9</accession>
<dbReference type="InterPro" id="IPR013159">
    <property type="entry name" value="DnaA_C"/>
</dbReference>
<evidence type="ECO:0000256" key="1">
    <source>
        <dbReference type="SAM" id="MobiDB-lite"/>
    </source>
</evidence>
<proteinExistence type="predicted"/>
<dbReference type="GO" id="GO:0006275">
    <property type="term" value="P:regulation of DNA replication"/>
    <property type="evidence" value="ECO:0007669"/>
    <property type="project" value="InterPro"/>
</dbReference>
<dbReference type="EMBL" id="LAZR01039976">
    <property type="protein sequence ID" value="KKL15661.1"/>
    <property type="molecule type" value="Genomic_DNA"/>
</dbReference>
<dbReference type="SUPFAM" id="SSF48295">
    <property type="entry name" value="TrpR-like"/>
    <property type="match status" value="1"/>
</dbReference>
<feature type="compositionally biased region" description="Basic and acidic residues" evidence="1">
    <location>
        <begin position="219"/>
        <end position="234"/>
    </location>
</feature>
<evidence type="ECO:0000259" key="2">
    <source>
        <dbReference type="SMART" id="SM00760"/>
    </source>
</evidence>
<gene>
    <name evidence="4" type="ORF">LCGC14_2503360</name>
</gene>
<dbReference type="Gene3D" id="3.30.70.1290">
    <property type="entry name" value="Transposase IS200-like"/>
    <property type="match status" value="1"/>
</dbReference>
<dbReference type="GO" id="GO:0005524">
    <property type="term" value="F:ATP binding"/>
    <property type="evidence" value="ECO:0007669"/>
    <property type="project" value="InterPro"/>
</dbReference>
<organism evidence="4">
    <name type="scientific">marine sediment metagenome</name>
    <dbReference type="NCBI Taxonomy" id="412755"/>
    <lineage>
        <taxon>unclassified sequences</taxon>
        <taxon>metagenomes</taxon>
        <taxon>ecological metagenomes</taxon>
    </lineage>
</organism>
<protein>
    <recommendedName>
        <fullName evidence="5">Transposase IS200-like domain-containing protein</fullName>
    </recommendedName>
</protein>
<dbReference type="GO" id="GO:0006313">
    <property type="term" value="P:DNA transposition"/>
    <property type="evidence" value="ECO:0007669"/>
    <property type="project" value="InterPro"/>
</dbReference>
<reference evidence="4" key="1">
    <citation type="journal article" date="2015" name="Nature">
        <title>Complex archaea that bridge the gap between prokaryotes and eukaryotes.</title>
        <authorList>
            <person name="Spang A."/>
            <person name="Saw J.H."/>
            <person name="Jorgensen S.L."/>
            <person name="Zaremba-Niedzwiedzka K."/>
            <person name="Martijn J."/>
            <person name="Lind A.E."/>
            <person name="van Eijk R."/>
            <person name="Schleper C."/>
            <person name="Guy L."/>
            <person name="Ettema T.J."/>
        </authorList>
    </citation>
    <scope>NUCLEOTIDE SEQUENCE</scope>
</reference>
<dbReference type="GO" id="GO:0006270">
    <property type="term" value="P:DNA replication initiation"/>
    <property type="evidence" value="ECO:0007669"/>
    <property type="project" value="InterPro"/>
</dbReference>
<dbReference type="GO" id="GO:0043565">
    <property type="term" value="F:sequence-specific DNA binding"/>
    <property type="evidence" value="ECO:0007669"/>
    <property type="project" value="InterPro"/>
</dbReference>
<sequence length="354" mass="40460">MPRQPRLDAPGLLQHVMARGIERRKIFWDDKDRVSFLERFAVILEETQTQYYAWSLIPNHFHILLRTGPTPLSKTMRLLMTGYAVTFNKRHKRSGYLFQNRYKSVVCEEDSYLLELIRYIHLNPLRAKLVQDLKELDKYPWSGHSAILGRRKNPMIPNPPNRSNQPEKSLAEKTIEDVLLHFGETKKVARRRYRQFVKNGIEQGKRPEFQGGGLVRSAGGDKRGLLGRKKEEREKGDARILGSGNFVNEALRIAGEEWESQKGPRPSLKALINTISEAFDLSSQQLKSRSRRKPIVDARSVLVRVAVRNHSYKGIEVAEALSLSPSSVSRIVESGKNILDNKKGVAVKIADMEL</sequence>
<feature type="domain" description="Chromosomal replication initiator DnaA C-terminal" evidence="2">
    <location>
        <begin position="267"/>
        <end position="335"/>
    </location>
</feature>
<dbReference type="PANTHER" id="PTHR34322">
    <property type="entry name" value="TRANSPOSASE, Y1_TNP DOMAIN-CONTAINING"/>
    <property type="match status" value="1"/>
</dbReference>
<dbReference type="Pfam" id="PF01797">
    <property type="entry name" value="Y1_Tnp"/>
    <property type="match status" value="1"/>
</dbReference>
<dbReference type="AlphaFoldDB" id="A0A0F9DCY9"/>
<feature type="region of interest" description="Disordered" evidence="1">
    <location>
        <begin position="150"/>
        <end position="169"/>
    </location>
</feature>
<evidence type="ECO:0000313" key="4">
    <source>
        <dbReference type="EMBL" id="KKL15661.1"/>
    </source>
</evidence>
<dbReference type="PANTHER" id="PTHR34322:SF2">
    <property type="entry name" value="TRANSPOSASE IS200-LIKE DOMAIN-CONTAINING PROTEIN"/>
    <property type="match status" value="1"/>
</dbReference>
<feature type="domain" description="Transposase IS200-like" evidence="3">
    <location>
        <begin position="9"/>
        <end position="123"/>
    </location>
</feature>
<dbReference type="InterPro" id="IPR010921">
    <property type="entry name" value="Trp_repressor/repl_initiator"/>
</dbReference>
<dbReference type="SMART" id="SM01321">
    <property type="entry name" value="Y1_Tnp"/>
    <property type="match status" value="1"/>
</dbReference>
<dbReference type="InterPro" id="IPR002686">
    <property type="entry name" value="Transposase_17"/>
</dbReference>
<feature type="region of interest" description="Disordered" evidence="1">
    <location>
        <begin position="207"/>
        <end position="234"/>
    </location>
</feature>